<protein>
    <recommendedName>
        <fullName evidence="1">Response regulatory domain-containing protein</fullName>
    </recommendedName>
</protein>
<comment type="caution">
    <text evidence="2">The sequence shown here is derived from an EMBL/GenBank/DDBJ whole genome shotgun (WGS) entry which is preliminary data.</text>
</comment>
<dbReference type="AlphaFoldDB" id="A0A0F9I0A2"/>
<evidence type="ECO:0000259" key="1">
    <source>
        <dbReference type="PROSITE" id="PS50110"/>
    </source>
</evidence>
<sequence>MDEPLLYIIDDDLISIFDIKIRLHQSSYKHRTKSFDNTSAAFNMLASDYRHIDGVPDIIMVNFDLEGMDGLAFLINLEKNGLLSDKTHVYIFSIYGVPEHMKKADGHRLIKGWFTKPISNRDIENIFSNYFNQGNSGQLRAM</sequence>
<proteinExistence type="predicted"/>
<dbReference type="PROSITE" id="PS50110">
    <property type="entry name" value="RESPONSE_REGULATORY"/>
    <property type="match status" value="1"/>
</dbReference>
<accession>A0A0F9I0A2</accession>
<feature type="domain" description="Response regulatory" evidence="1">
    <location>
        <begin position="5"/>
        <end position="131"/>
    </location>
</feature>
<gene>
    <name evidence="2" type="ORF">LCGC14_2001260</name>
</gene>
<evidence type="ECO:0000313" key="2">
    <source>
        <dbReference type="EMBL" id="KKL80787.1"/>
    </source>
</evidence>
<dbReference type="InterPro" id="IPR001789">
    <property type="entry name" value="Sig_transdc_resp-reg_receiver"/>
</dbReference>
<organism evidence="2">
    <name type="scientific">marine sediment metagenome</name>
    <dbReference type="NCBI Taxonomy" id="412755"/>
    <lineage>
        <taxon>unclassified sequences</taxon>
        <taxon>metagenomes</taxon>
        <taxon>ecological metagenomes</taxon>
    </lineage>
</organism>
<dbReference type="Gene3D" id="3.40.50.2300">
    <property type="match status" value="1"/>
</dbReference>
<dbReference type="GO" id="GO:0000160">
    <property type="term" value="P:phosphorelay signal transduction system"/>
    <property type="evidence" value="ECO:0007669"/>
    <property type="project" value="InterPro"/>
</dbReference>
<dbReference type="EMBL" id="LAZR01022754">
    <property type="protein sequence ID" value="KKL80787.1"/>
    <property type="molecule type" value="Genomic_DNA"/>
</dbReference>
<reference evidence="2" key="1">
    <citation type="journal article" date="2015" name="Nature">
        <title>Complex archaea that bridge the gap between prokaryotes and eukaryotes.</title>
        <authorList>
            <person name="Spang A."/>
            <person name="Saw J.H."/>
            <person name="Jorgensen S.L."/>
            <person name="Zaremba-Niedzwiedzka K."/>
            <person name="Martijn J."/>
            <person name="Lind A.E."/>
            <person name="van Eijk R."/>
            <person name="Schleper C."/>
            <person name="Guy L."/>
            <person name="Ettema T.J."/>
        </authorList>
    </citation>
    <scope>NUCLEOTIDE SEQUENCE</scope>
</reference>
<dbReference type="SUPFAM" id="SSF52172">
    <property type="entry name" value="CheY-like"/>
    <property type="match status" value="1"/>
</dbReference>
<dbReference type="Pfam" id="PF00072">
    <property type="entry name" value="Response_reg"/>
    <property type="match status" value="1"/>
</dbReference>
<name>A0A0F9I0A2_9ZZZZ</name>
<dbReference type="InterPro" id="IPR011006">
    <property type="entry name" value="CheY-like_superfamily"/>
</dbReference>